<evidence type="ECO:0000259" key="3">
    <source>
        <dbReference type="Pfam" id="PF00326"/>
    </source>
</evidence>
<evidence type="ECO:0000256" key="1">
    <source>
        <dbReference type="ARBA" id="ARBA00022801"/>
    </source>
</evidence>
<dbReference type="Pfam" id="PF00326">
    <property type="entry name" value="Peptidase_S9"/>
    <property type="match status" value="1"/>
</dbReference>
<name>A0A381P982_9ZZZZ</name>
<feature type="domain" description="Dipeptidylpeptidase IV N-terminal" evidence="4">
    <location>
        <begin position="169"/>
        <end position="280"/>
    </location>
</feature>
<dbReference type="PANTHER" id="PTHR42776:SF27">
    <property type="entry name" value="DIPEPTIDYL PEPTIDASE FAMILY MEMBER 6"/>
    <property type="match status" value="1"/>
</dbReference>
<keyword evidence="1" id="KW-0378">Hydrolase</keyword>
<dbReference type="SUPFAM" id="SSF53474">
    <property type="entry name" value="alpha/beta-Hydrolases"/>
    <property type="match status" value="1"/>
</dbReference>
<accession>A0A381P982</accession>
<dbReference type="InterPro" id="IPR011659">
    <property type="entry name" value="WD40"/>
</dbReference>
<reference evidence="5" key="1">
    <citation type="submission" date="2018-05" db="EMBL/GenBank/DDBJ databases">
        <authorList>
            <person name="Lanie J.A."/>
            <person name="Ng W.-L."/>
            <person name="Kazmierczak K.M."/>
            <person name="Andrzejewski T.M."/>
            <person name="Davidsen T.M."/>
            <person name="Wayne K.J."/>
            <person name="Tettelin H."/>
            <person name="Glass J.I."/>
            <person name="Rusch D."/>
            <person name="Podicherti R."/>
            <person name="Tsui H.-C.T."/>
            <person name="Winkler M.E."/>
        </authorList>
    </citation>
    <scope>NUCLEOTIDE SEQUENCE</scope>
</reference>
<sequence>MAKSLIPWALTFVVIWPTTSGAQPEIRKLELATYLELESVADPQLSPDGSQVVYTRQWFDKINDLRKSSLWIVNRDGSRNRFLVDGSSPKWSPEGDRIAFISSGEPEGRQIFVRWMDDEGAVTQITRVENAPANITWSPEGSRIAFSMMVDQKNRWPIDLPSGPEGAKWTESPKIVERLRYRQDRVGYIDEGWQHLFVVPTEGGTAKQITNGNYNHTNVEWVPDGSQLVFSGLRLEDAEHHFRESEIYSIDIASGAVTQLTHRHGPDQQPKISPDGNKIVYTGYDWTRDSWIDSKLYVMNIDGSNSRLVSGDWDRSPRGLTWSADSLTVYFTAQNEGTQNLYALSVEGATAGRVSSVTEGLHTLTVTDINSEGQAVGTLTDFYKPTDVVAFDIGSSSVMDQLTHVNDDILNGITLGQVKEIWYNAPDGVRVQGWYMTPPDFDESQTYPLQLHIHGGPHSMYGARFNFGWQEHVANNYIVLFTNPRGSTGYGSAFGNMIADAYPGPDYDDLMAGVDTMIAKGFIDRQNLFVTGCSGGGILTAWIVTKTDRFAAASSNCTIVDWLSTTGTTDILPYYRFPQLPWEDPTLWIKHSSIFHVGNVNTPTMLITGEEDLRTPIAQAEQFYRALNFRRVPTALLRYKNQSHGTGSRPSNFMRTQLYLRHWFEKYGTTRDQMTKAGQ</sequence>
<feature type="domain" description="Peptidase S9 prolyl oligopeptidase catalytic" evidence="3">
    <location>
        <begin position="473"/>
        <end position="667"/>
    </location>
</feature>
<dbReference type="InterPro" id="IPR002469">
    <property type="entry name" value="Peptidase_S9B_N"/>
</dbReference>
<dbReference type="Gene3D" id="2.120.10.30">
    <property type="entry name" value="TolB, C-terminal domain"/>
    <property type="match status" value="2"/>
</dbReference>
<dbReference type="InterPro" id="IPR011042">
    <property type="entry name" value="6-blade_b-propeller_TolB-like"/>
</dbReference>
<dbReference type="EMBL" id="UINC01000917">
    <property type="protein sequence ID" value="SUZ63515.1"/>
    <property type="molecule type" value="Genomic_DNA"/>
</dbReference>
<dbReference type="Gene3D" id="3.40.50.1820">
    <property type="entry name" value="alpha/beta hydrolase"/>
    <property type="match status" value="1"/>
</dbReference>
<evidence type="ECO:0000256" key="2">
    <source>
        <dbReference type="ARBA" id="ARBA00022825"/>
    </source>
</evidence>
<keyword evidence="2" id="KW-0720">Serine protease</keyword>
<gene>
    <name evidence="5" type="ORF">METZ01_LOCUS16369</name>
</gene>
<evidence type="ECO:0000259" key="4">
    <source>
        <dbReference type="Pfam" id="PF00930"/>
    </source>
</evidence>
<dbReference type="GO" id="GO:0004252">
    <property type="term" value="F:serine-type endopeptidase activity"/>
    <property type="evidence" value="ECO:0007669"/>
    <property type="project" value="TreeGrafter"/>
</dbReference>
<dbReference type="InterPro" id="IPR001375">
    <property type="entry name" value="Peptidase_S9_cat"/>
</dbReference>
<keyword evidence="2" id="KW-0645">Protease</keyword>
<dbReference type="Pfam" id="PF00930">
    <property type="entry name" value="DPPIV_N"/>
    <property type="match status" value="1"/>
</dbReference>
<dbReference type="PANTHER" id="PTHR42776">
    <property type="entry name" value="SERINE PEPTIDASE S9 FAMILY MEMBER"/>
    <property type="match status" value="1"/>
</dbReference>
<dbReference type="InterPro" id="IPR029058">
    <property type="entry name" value="AB_hydrolase_fold"/>
</dbReference>
<dbReference type="SUPFAM" id="SSF82171">
    <property type="entry name" value="DPP6 N-terminal domain-like"/>
    <property type="match status" value="1"/>
</dbReference>
<protein>
    <recommendedName>
        <fullName evidence="6">Peptidase S9 prolyl oligopeptidase catalytic domain-containing protein</fullName>
    </recommendedName>
</protein>
<evidence type="ECO:0000313" key="5">
    <source>
        <dbReference type="EMBL" id="SUZ63515.1"/>
    </source>
</evidence>
<dbReference type="GO" id="GO:0006508">
    <property type="term" value="P:proteolysis"/>
    <property type="evidence" value="ECO:0007669"/>
    <property type="project" value="InterPro"/>
</dbReference>
<proteinExistence type="predicted"/>
<organism evidence="5">
    <name type="scientific">marine metagenome</name>
    <dbReference type="NCBI Taxonomy" id="408172"/>
    <lineage>
        <taxon>unclassified sequences</taxon>
        <taxon>metagenomes</taxon>
        <taxon>ecological metagenomes</taxon>
    </lineage>
</organism>
<dbReference type="AlphaFoldDB" id="A0A381P982"/>
<dbReference type="Pfam" id="PF07676">
    <property type="entry name" value="PD40"/>
    <property type="match status" value="1"/>
</dbReference>
<evidence type="ECO:0008006" key="6">
    <source>
        <dbReference type="Google" id="ProtNLM"/>
    </source>
</evidence>